<dbReference type="Gene3D" id="1.10.3450.10">
    <property type="entry name" value="TTHA0068-like"/>
    <property type="match status" value="1"/>
</dbReference>
<dbReference type="RefSeq" id="WP_198768141.1">
    <property type="nucleotide sequence ID" value="NZ_JAEACF010000001.1"/>
</dbReference>
<name>A0ABV2LFI5_9BACL</name>
<proteinExistence type="predicted"/>
<dbReference type="SUPFAM" id="SSF140663">
    <property type="entry name" value="TTHA0068-like"/>
    <property type="match status" value="1"/>
</dbReference>
<dbReference type="GO" id="GO:0016787">
    <property type="term" value="F:hydrolase activity"/>
    <property type="evidence" value="ECO:0007669"/>
    <property type="project" value="UniProtKB-KW"/>
</dbReference>
<dbReference type="PANTHER" id="PTHR34796">
    <property type="entry name" value="EXPRESSED PROTEIN"/>
    <property type="match status" value="1"/>
</dbReference>
<evidence type="ECO:0000313" key="2">
    <source>
        <dbReference type="Proteomes" id="UP001549097"/>
    </source>
</evidence>
<dbReference type="Pfam" id="PF03745">
    <property type="entry name" value="DUF309"/>
    <property type="match status" value="1"/>
</dbReference>
<protein>
    <submittedName>
        <fullName evidence="1">Metal-dependent hydrolase</fullName>
    </submittedName>
</protein>
<gene>
    <name evidence="1" type="ORF">ABID52_000922</name>
</gene>
<dbReference type="EMBL" id="JBEPMP010000001">
    <property type="protein sequence ID" value="MET3727341.1"/>
    <property type="molecule type" value="Genomic_DNA"/>
</dbReference>
<keyword evidence="2" id="KW-1185">Reference proteome</keyword>
<dbReference type="Proteomes" id="UP001549097">
    <property type="component" value="Unassembled WGS sequence"/>
</dbReference>
<dbReference type="PANTHER" id="PTHR34796:SF1">
    <property type="entry name" value="EXPRESSED PROTEIN"/>
    <property type="match status" value="1"/>
</dbReference>
<keyword evidence="1" id="KW-0378">Hydrolase</keyword>
<dbReference type="InterPro" id="IPR005500">
    <property type="entry name" value="DUF309"/>
</dbReference>
<evidence type="ECO:0000313" key="1">
    <source>
        <dbReference type="EMBL" id="MET3727341.1"/>
    </source>
</evidence>
<accession>A0ABV2LFI5</accession>
<reference evidence="1 2" key="1">
    <citation type="submission" date="2024-06" db="EMBL/GenBank/DDBJ databases">
        <title>Genomic Encyclopedia of Type Strains, Phase IV (KMG-IV): sequencing the most valuable type-strain genomes for metagenomic binning, comparative biology and taxonomic classification.</title>
        <authorList>
            <person name="Goeker M."/>
        </authorList>
    </citation>
    <scope>NUCLEOTIDE SEQUENCE [LARGE SCALE GENOMIC DNA]</scope>
    <source>
        <strain evidence="1 2">DSM 100124</strain>
    </source>
</reference>
<dbReference type="InterPro" id="IPR023203">
    <property type="entry name" value="TTHA0068_sf"/>
</dbReference>
<comment type="caution">
    <text evidence="1">The sequence shown here is derived from an EMBL/GenBank/DDBJ whole genome shotgun (WGS) entry which is preliminary data.</text>
</comment>
<sequence>MEYFPEEYYEFFIVFNDGDYYTGHDLLEAVWLTDRSNLFIKGLLQMTVSLYHYEYGNLKGARQMMRVAKEYLTPYKPTYWQLNVERVLMFIDHCLRVIPSHPDRVKFEEVVQLPVLPKLYLNLEE</sequence>
<organism evidence="1 2">
    <name type="scientific">Fictibacillus halophilus</name>
    <dbReference type="NCBI Taxonomy" id="1610490"/>
    <lineage>
        <taxon>Bacteria</taxon>
        <taxon>Bacillati</taxon>
        <taxon>Bacillota</taxon>
        <taxon>Bacilli</taxon>
        <taxon>Bacillales</taxon>
        <taxon>Fictibacillaceae</taxon>
        <taxon>Fictibacillus</taxon>
    </lineage>
</organism>